<accession>A0A9P6H9A6</accession>
<feature type="transmembrane region" description="Helical" evidence="1">
    <location>
        <begin position="185"/>
        <end position="204"/>
    </location>
</feature>
<organism evidence="2 3">
    <name type="scientific">Thelephora terrestris</name>
    <dbReference type="NCBI Taxonomy" id="56493"/>
    <lineage>
        <taxon>Eukaryota</taxon>
        <taxon>Fungi</taxon>
        <taxon>Dikarya</taxon>
        <taxon>Basidiomycota</taxon>
        <taxon>Agaricomycotina</taxon>
        <taxon>Agaricomycetes</taxon>
        <taxon>Thelephorales</taxon>
        <taxon>Thelephoraceae</taxon>
        <taxon>Thelephora</taxon>
    </lineage>
</organism>
<feature type="transmembrane region" description="Helical" evidence="1">
    <location>
        <begin position="103"/>
        <end position="127"/>
    </location>
</feature>
<dbReference type="EMBL" id="WIUZ02000012">
    <property type="protein sequence ID" value="KAF9782184.1"/>
    <property type="molecule type" value="Genomic_DNA"/>
</dbReference>
<evidence type="ECO:0000313" key="2">
    <source>
        <dbReference type="EMBL" id="KAF9782184.1"/>
    </source>
</evidence>
<proteinExistence type="predicted"/>
<protein>
    <submittedName>
        <fullName evidence="2">Uncharacterized protein</fullName>
    </submittedName>
</protein>
<gene>
    <name evidence="2" type="ORF">BJ322DRAFT_1074728</name>
</gene>
<keyword evidence="1" id="KW-0472">Membrane</keyword>
<reference evidence="2" key="2">
    <citation type="submission" date="2020-11" db="EMBL/GenBank/DDBJ databases">
        <authorList>
            <consortium name="DOE Joint Genome Institute"/>
            <person name="Kuo A."/>
            <person name="Miyauchi S."/>
            <person name="Kiss E."/>
            <person name="Drula E."/>
            <person name="Kohler A."/>
            <person name="Sanchez-Garcia M."/>
            <person name="Andreopoulos B."/>
            <person name="Barry K.W."/>
            <person name="Bonito G."/>
            <person name="Buee M."/>
            <person name="Carver A."/>
            <person name="Chen C."/>
            <person name="Cichocki N."/>
            <person name="Clum A."/>
            <person name="Culley D."/>
            <person name="Crous P.W."/>
            <person name="Fauchery L."/>
            <person name="Girlanda M."/>
            <person name="Hayes R."/>
            <person name="Keri Z."/>
            <person name="Labutti K."/>
            <person name="Lipzen A."/>
            <person name="Lombard V."/>
            <person name="Magnuson J."/>
            <person name="Maillard F."/>
            <person name="Morin E."/>
            <person name="Murat C."/>
            <person name="Nolan M."/>
            <person name="Ohm R."/>
            <person name="Pangilinan J."/>
            <person name="Pereira M."/>
            <person name="Perotto S."/>
            <person name="Peter M."/>
            <person name="Riley R."/>
            <person name="Sitrit Y."/>
            <person name="Stielow B."/>
            <person name="Szollosi G."/>
            <person name="Zifcakova L."/>
            <person name="Stursova M."/>
            <person name="Spatafora J.W."/>
            <person name="Tedersoo L."/>
            <person name="Vaario L.-M."/>
            <person name="Yamada A."/>
            <person name="Yan M."/>
            <person name="Wang P."/>
            <person name="Xu J."/>
            <person name="Bruns T."/>
            <person name="Baldrian P."/>
            <person name="Vilgalys R."/>
            <person name="Henrissat B."/>
            <person name="Grigoriev I.V."/>
            <person name="Hibbett D."/>
            <person name="Nagy L.G."/>
            <person name="Martin F.M."/>
        </authorList>
    </citation>
    <scope>NUCLEOTIDE SEQUENCE</scope>
    <source>
        <strain evidence="2">UH-Tt-Lm1</strain>
    </source>
</reference>
<dbReference type="OrthoDB" id="10599374at2759"/>
<keyword evidence="3" id="KW-1185">Reference proteome</keyword>
<feature type="transmembrane region" description="Helical" evidence="1">
    <location>
        <begin position="70"/>
        <end position="91"/>
    </location>
</feature>
<sequence length="235" mass="26498">MVKNISRSRLCGAAVCYSSSLIIRNFLFQRDVFRRCDKVSIVGAAFVVWCTLTAQILLTTRLYALTSLNRLVAVSFASITLVQFIVGLVEASTWNQSDKSELSLNYTCTITLNLDLELAYFALSLFFGMKYPPIITVAHASFRSPDLAAFVVIVVFALRSTPRFSGLRNHLLPRIVRTVVRDATLYFGVMFTSQFILMAFQAFARVRFSAFGRILILTVVIIGWYKNDPRARTYA</sequence>
<dbReference type="Proteomes" id="UP000736335">
    <property type="component" value="Unassembled WGS sequence"/>
</dbReference>
<feature type="transmembrane region" description="Helical" evidence="1">
    <location>
        <begin position="39"/>
        <end position="58"/>
    </location>
</feature>
<keyword evidence="1" id="KW-0812">Transmembrane</keyword>
<keyword evidence="1" id="KW-1133">Transmembrane helix</keyword>
<dbReference type="AlphaFoldDB" id="A0A9P6H9A6"/>
<reference evidence="2" key="1">
    <citation type="journal article" date="2020" name="Nat. Commun.">
        <title>Large-scale genome sequencing of mycorrhizal fungi provides insights into the early evolution of symbiotic traits.</title>
        <authorList>
            <person name="Miyauchi S."/>
            <person name="Kiss E."/>
            <person name="Kuo A."/>
            <person name="Drula E."/>
            <person name="Kohler A."/>
            <person name="Sanchez-Garcia M."/>
            <person name="Morin E."/>
            <person name="Andreopoulos B."/>
            <person name="Barry K.W."/>
            <person name="Bonito G."/>
            <person name="Buee M."/>
            <person name="Carver A."/>
            <person name="Chen C."/>
            <person name="Cichocki N."/>
            <person name="Clum A."/>
            <person name="Culley D."/>
            <person name="Crous P.W."/>
            <person name="Fauchery L."/>
            <person name="Girlanda M."/>
            <person name="Hayes R.D."/>
            <person name="Keri Z."/>
            <person name="LaButti K."/>
            <person name="Lipzen A."/>
            <person name="Lombard V."/>
            <person name="Magnuson J."/>
            <person name="Maillard F."/>
            <person name="Murat C."/>
            <person name="Nolan M."/>
            <person name="Ohm R.A."/>
            <person name="Pangilinan J."/>
            <person name="Pereira M.F."/>
            <person name="Perotto S."/>
            <person name="Peter M."/>
            <person name="Pfister S."/>
            <person name="Riley R."/>
            <person name="Sitrit Y."/>
            <person name="Stielow J.B."/>
            <person name="Szollosi G."/>
            <person name="Zifcakova L."/>
            <person name="Stursova M."/>
            <person name="Spatafora J.W."/>
            <person name="Tedersoo L."/>
            <person name="Vaario L.M."/>
            <person name="Yamada A."/>
            <person name="Yan M."/>
            <person name="Wang P."/>
            <person name="Xu J."/>
            <person name="Bruns T."/>
            <person name="Baldrian P."/>
            <person name="Vilgalys R."/>
            <person name="Dunand C."/>
            <person name="Henrissat B."/>
            <person name="Grigoriev I.V."/>
            <person name="Hibbett D."/>
            <person name="Nagy L.G."/>
            <person name="Martin F.M."/>
        </authorList>
    </citation>
    <scope>NUCLEOTIDE SEQUENCE</scope>
    <source>
        <strain evidence="2">UH-Tt-Lm1</strain>
    </source>
</reference>
<feature type="transmembrane region" description="Helical" evidence="1">
    <location>
        <begin position="210"/>
        <end position="227"/>
    </location>
</feature>
<comment type="caution">
    <text evidence="2">The sequence shown here is derived from an EMBL/GenBank/DDBJ whole genome shotgun (WGS) entry which is preliminary data.</text>
</comment>
<name>A0A9P6H9A6_9AGAM</name>
<evidence type="ECO:0000256" key="1">
    <source>
        <dbReference type="SAM" id="Phobius"/>
    </source>
</evidence>
<feature type="transmembrane region" description="Helical" evidence="1">
    <location>
        <begin position="147"/>
        <end position="164"/>
    </location>
</feature>
<evidence type="ECO:0000313" key="3">
    <source>
        <dbReference type="Proteomes" id="UP000736335"/>
    </source>
</evidence>